<evidence type="ECO:0000313" key="3">
    <source>
        <dbReference type="EMBL" id="KZT64940.1"/>
    </source>
</evidence>
<dbReference type="Pfam" id="PF12937">
    <property type="entry name" value="F-box-like"/>
    <property type="match status" value="1"/>
</dbReference>
<keyword evidence="4" id="KW-1185">Reference proteome</keyword>
<accession>A0A165LWM5</accession>
<dbReference type="InterPro" id="IPR036047">
    <property type="entry name" value="F-box-like_dom_sf"/>
</dbReference>
<dbReference type="Gene3D" id="1.20.1280.50">
    <property type="match status" value="1"/>
</dbReference>
<gene>
    <name evidence="3" type="ORF">DAEQUDRAFT_759643</name>
</gene>
<dbReference type="Proteomes" id="UP000076727">
    <property type="component" value="Unassembled WGS sequence"/>
</dbReference>
<evidence type="ECO:0000313" key="4">
    <source>
        <dbReference type="Proteomes" id="UP000076727"/>
    </source>
</evidence>
<name>A0A165LWM5_9APHY</name>
<dbReference type="STRING" id="1314783.A0A165LWM5"/>
<reference evidence="3 4" key="1">
    <citation type="journal article" date="2016" name="Mol. Biol. Evol.">
        <title>Comparative Genomics of Early-Diverging Mushroom-Forming Fungi Provides Insights into the Origins of Lignocellulose Decay Capabilities.</title>
        <authorList>
            <person name="Nagy L.G."/>
            <person name="Riley R."/>
            <person name="Tritt A."/>
            <person name="Adam C."/>
            <person name="Daum C."/>
            <person name="Floudas D."/>
            <person name="Sun H."/>
            <person name="Yadav J.S."/>
            <person name="Pangilinan J."/>
            <person name="Larsson K.H."/>
            <person name="Matsuura K."/>
            <person name="Barry K."/>
            <person name="Labutti K."/>
            <person name="Kuo R."/>
            <person name="Ohm R.A."/>
            <person name="Bhattacharya S.S."/>
            <person name="Shirouzu T."/>
            <person name="Yoshinaga Y."/>
            <person name="Martin F.M."/>
            <person name="Grigoriev I.V."/>
            <person name="Hibbett D.S."/>
        </authorList>
    </citation>
    <scope>NUCLEOTIDE SEQUENCE [LARGE SCALE GENOMIC DNA]</scope>
    <source>
        <strain evidence="3 4">L-15889</strain>
    </source>
</reference>
<protein>
    <recommendedName>
        <fullName evidence="2">F-box domain-containing protein</fullName>
    </recommendedName>
</protein>
<dbReference type="SUPFAM" id="SSF52047">
    <property type="entry name" value="RNI-like"/>
    <property type="match status" value="1"/>
</dbReference>
<dbReference type="InterPro" id="IPR001810">
    <property type="entry name" value="F-box_dom"/>
</dbReference>
<feature type="domain" description="F-box" evidence="2">
    <location>
        <begin position="47"/>
        <end position="103"/>
    </location>
</feature>
<organism evidence="3 4">
    <name type="scientific">Daedalea quercina L-15889</name>
    <dbReference type="NCBI Taxonomy" id="1314783"/>
    <lineage>
        <taxon>Eukaryota</taxon>
        <taxon>Fungi</taxon>
        <taxon>Dikarya</taxon>
        <taxon>Basidiomycota</taxon>
        <taxon>Agaricomycotina</taxon>
        <taxon>Agaricomycetes</taxon>
        <taxon>Polyporales</taxon>
        <taxon>Fomitopsis</taxon>
    </lineage>
</organism>
<evidence type="ECO:0000259" key="2">
    <source>
        <dbReference type="Pfam" id="PF12937"/>
    </source>
</evidence>
<proteinExistence type="predicted"/>
<dbReference type="SUPFAM" id="SSF81383">
    <property type="entry name" value="F-box domain"/>
    <property type="match status" value="1"/>
</dbReference>
<dbReference type="AlphaFoldDB" id="A0A165LWM5"/>
<sequence length="606" mass="68356">MDVATGDCHAGPDITTLQTREEIEGEITRYLAYVAALRTHLNTFTPISVLPPEVLCEVFLHVAGVGKHDISSSPTPYRWISVSHVCKHWRAVALNCPVLWGNVTVTPQVEWMTELLERSKSAPLYVSMTILRFSVPYFNREEEEASTIMVFSHLARMRSLSITAARALTVRFGDLLTGPAPCLESLTIRYTNNFSSRPDEFDCIHELLHRPENSRLRRLDLHSVALSWSKTSLPHLTHLTVTGKPQRDEAHVNVETLLGAVARMGLLEELVLEKALSVAAGGSVPAASTPASLPRLQSLRVVDSVPNCIYLLDYVATPSLSRLSVHVSGDIRGLRSQLFAAIAAKTSSLGTLLSLLLTHQPSSLCSVRMRAFSKCLDYDALKRSTDSPDQYPPELEVSFAYLHIDILTSHVCSLFPFRDIRCLFVAGQSVAVPEITWHTLFKSTRKVTQLTVMGCTCDDGFPYALLHRHRNKKKKGTNPTYQYVLPRLRLLTLADCYLGEHGDYYDLYLEKDYDEVRLVDSLLDCFIERYEYGAEIEKLRILSPVNATEEEIEWLREVVRIVEWDGVINYDEPDSDDMHDSQFSDLDDDDDDDDSELELSDEEAYW</sequence>
<feature type="compositionally biased region" description="Acidic residues" evidence="1">
    <location>
        <begin position="585"/>
        <end position="606"/>
    </location>
</feature>
<dbReference type="EMBL" id="KV429115">
    <property type="protein sequence ID" value="KZT64940.1"/>
    <property type="molecule type" value="Genomic_DNA"/>
</dbReference>
<feature type="region of interest" description="Disordered" evidence="1">
    <location>
        <begin position="571"/>
        <end position="606"/>
    </location>
</feature>
<evidence type="ECO:0000256" key="1">
    <source>
        <dbReference type="SAM" id="MobiDB-lite"/>
    </source>
</evidence>
<dbReference type="OrthoDB" id="3264373at2759"/>